<evidence type="ECO:0000313" key="2">
    <source>
        <dbReference type="Proteomes" id="UP000501379"/>
    </source>
</evidence>
<dbReference type="RefSeq" id="WP_173205299.1">
    <property type="nucleotide sequence ID" value="NZ_CP053697.2"/>
</dbReference>
<reference evidence="1" key="1">
    <citation type="submission" date="2020-07" db="EMBL/GenBank/DDBJ databases">
        <title>Nitrate ammonifying Pseudomonas campi sp. nov. isolated from German agricultural grassland.</title>
        <authorList>
            <person name="Timsy T."/>
            <person name="Ulrich A."/>
            <person name="Spanner T."/>
            <person name="Foesel B."/>
            <person name="Kolb S."/>
            <person name="Horn M.A."/>
            <person name="Behrendt U."/>
        </authorList>
    </citation>
    <scope>NUCLEOTIDE SEQUENCE</scope>
    <source>
        <strain evidence="1">S1-A32-2</strain>
    </source>
</reference>
<proteinExistence type="predicted"/>
<protein>
    <submittedName>
        <fullName evidence="1">Uncharacterized protein</fullName>
    </submittedName>
</protein>
<dbReference type="EMBL" id="CP053697">
    <property type="protein sequence ID" value="QKE62838.1"/>
    <property type="molecule type" value="Genomic_DNA"/>
</dbReference>
<organism evidence="1 2">
    <name type="scientific">Aquipseudomonas campi</name>
    <dbReference type="NCBI Taxonomy" id="2731681"/>
    <lineage>
        <taxon>Bacteria</taxon>
        <taxon>Pseudomonadati</taxon>
        <taxon>Pseudomonadota</taxon>
        <taxon>Gammaproteobacteria</taxon>
        <taxon>Pseudomonadales</taxon>
        <taxon>Pseudomonadaceae</taxon>
        <taxon>Aquipseudomonas</taxon>
    </lineage>
</organism>
<dbReference type="Proteomes" id="UP000501379">
    <property type="component" value="Chromosome"/>
</dbReference>
<keyword evidence="2" id="KW-1185">Reference proteome</keyword>
<name>A0A6M8FQ14_9GAMM</name>
<dbReference type="KEGG" id="pcam:HNE05_05525"/>
<dbReference type="AlphaFoldDB" id="A0A6M8FQ14"/>
<accession>A0A6M8FQ14</accession>
<sequence length="145" mass="16366">MTGWIVVLLVAMALSPLVWLRPSRRQSGQMAQRLAARRLGLGMQLTQPEWPHWLESSPPGSCAQYHRPRRRGRDDCWSYWQSAPGLWLNQWREPCGDPVLQECLRELPADVYKVEAGAQMIALYWGERGGEVELSAIAGALAKLA</sequence>
<gene>
    <name evidence="1" type="ORF">HNE05_05525</name>
</gene>
<evidence type="ECO:0000313" key="1">
    <source>
        <dbReference type="EMBL" id="QKE62838.1"/>
    </source>
</evidence>